<evidence type="ECO:0000313" key="2">
    <source>
        <dbReference type="EMBL" id="ABG57446.1"/>
    </source>
</evidence>
<dbReference type="RefSeq" id="WP_011583562.1">
    <property type="nucleotide sequence ID" value="NC_008255.1"/>
</dbReference>
<dbReference type="EMBL" id="CP000383">
    <property type="protein sequence ID" value="ABG57446.1"/>
    <property type="molecule type" value="Genomic_DNA"/>
</dbReference>
<keyword evidence="1" id="KW-0812">Transmembrane</keyword>
<organism evidence="2 3">
    <name type="scientific">Cytophaga hutchinsonii (strain ATCC 33406 / DSM 1761 / CIP 103989 / NBRC 15051 / NCIMB 9469 / D465)</name>
    <dbReference type="NCBI Taxonomy" id="269798"/>
    <lineage>
        <taxon>Bacteria</taxon>
        <taxon>Pseudomonadati</taxon>
        <taxon>Bacteroidota</taxon>
        <taxon>Cytophagia</taxon>
        <taxon>Cytophagales</taxon>
        <taxon>Cytophagaceae</taxon>
        <taxon>Cytophaga</taxon>
    </lineage>
</organism>
<gene>
    <name evidence="2" type="ordered locus">CHU_0154</name>
</gene>
<keyword evidence="3" id="KW-1185">Reference proteome</keyword>
<feature type="transmembrane region" description="Helical" evidence="1">
    <location>
        <begin position="85"/>
        <end position="107"/>
    </location>
</feature>
<evidence type="ECO:0000256" key="1">
    <source>
        <dbReference type="SAM" id="Phobius"/>
    </source>
</evidence>
<protein>
    <submittedName>
        <fullName evidence="2">Uncharacterized protein</fullName>
    </submittedName>
</protein>
<proteinExistence type="predicted"/>
<feature type="transmembrane region" description="Helical" evidence="1">
    <location>
        <begin position="25"/>
        <end position="49"/>
    </location>
</feature>
<dbReference type="AlphaFoldDB" id="A0A6N4SMF8"/>
<accession>A0A6N4SMF8</accession>
<name>A0A6N4SMF8_CYTH3</name>
<keyword evidence="1" id="KW-0472">Membrane</keyword>
<sequence length="181" mass="21233">MYQKIKQKRNKRLVKKDSQSLSSKWNAISFGGKLFLFSPLLMLLVYRILSDTVSVRYFLALYGILGVVLYFIVKRLLTNKSLLTFDLWGYPGSFFISISLFACLNYLTLNSTPKIKIVTLKSKTITSHRSKSYWISFFHAGRIQRFTISKDLWMSIYETDVIKMHYQQSKFGFDIVSRFDK</sequence>
<dbReference type="Proteomes" id="UP000001822">
    <property type="component" value="Chromosome"/>
</dbReference>
<evidence type="ECO:0000313" key="3">
    <source>
        <dbReference type="Proteomes" id="UP000001822"/>
    </source>
</evidence>
<feature type="transmembrane region" description="Helical" evidence="1">
    <location>
        <begin position="55"/>
        <end position="73"/>
    </location>
</feature>
<dbReference type="KEGG" id="chu:CHU_0154"/>
<reference evidence="2 3" key="1">
    <citation type="journal article" date="2007" name="Appl. Environ. Microbiol.">
        <title>Genome sequence of the cellulolytic gliding bacterium Cytophaga hutchinsonii.</title>
        <authorList>
            <person name="Xie G."/>
            <person name="Bruce D.C."/>
            <person name="Challacombe J.F."/>
            <person name="Chertkov O."/>
            <person name="Detter J.C."/>
            <person name="Gilna P."/>
            <person name="Han C.S."/>
            <person name="Lucas S."/>
            <person name="Misra M."/>
            <person name="Myers G.L."/>
            <person name="Richardson P."/>
            <person name="Tapia R."/>
            <person name="Thayer N."/>
            <person name="Thompson L.S."/>
            <person name="Brettin T.S."/>
            <person name="Henrissat B."/>
            <person name="Wilson D.B."/>
            <person name="McBride M.J."/>
        </authorList>
    </citation>
    <scope>NUCLEOTIDE SEQUENCE [LARGE SCALE GENOMIC DNA]</scope>
    <source>
        <strain evidence="3">ATCC 33406 / DSM 1761 / CIP 103989 / NBRC 15051 / NCIMB 9469 / D465</strain>
    </source>
</reference>
<keyword evidence="1" id="KW-1133">Transmembrane helix</keyword>